<dbReference type="PANTHER" id="PTHR42711:SF16">
    <property type="entry name" value="ABC TRANSPORTER ATP-BINDING PROTEIN"/>
    <property type="match status" value="1"/>
</dbReference>
<dbReference type="EMBL" id="JAKRCV010000089">
    <property type="protein sequence ID" value="MCG7323617.1"/>
    <property type="molecule type" value="Genomic_DNA"/>
</dbReference>
<dbReference type="InterPro" id="IPR050763">
    <property type="entry name" value="ABC_transporter_ATP-binding"/>
</dbReference>
<reference evidence="7 8" key="1">
    <citation type="submission" date="2022-02" db="EMBL/GenBank/DDBJ databases">
        <title>Uncovering new skin microbiome diversity through culturing and metagenomics.</title>
        <authorList>
            <person name="Conlan S."/>
            <person name="Deming C."/>
            <person name="Nisc Comparative Sequencing Program N."/>
            <person name="Segre J.A."/>
        </authorList>
    </citation>
    <scope>NUCLEOTIDE SEQUENCE [LARGE SCALE GENOMIC DNA]</scope>
    <source>
        <strain evidence="7 8">ACRQZ</strain>
    </source>
</reference>
<dbReference type="GO" id="GO:0005524">
    <property type="term" value="F:ATP binding"/>
    <property type="evidence" value="ECO:0007669"/>
    <property type="project" value="UniProtKB-KW"/>
</dbReference>
<gene>
    <name evidence="7" type="ORF">MHL29_17225</name>
</gene>
<dbReference type="InterPro" id="IPR017871">
    <property type="entry name" value="ABC_transporter-like_CS"/>
</dbReference>
<dbReference type="RefSeq" id="WP_239266430.1">
    <property type="nucleotide sequence ID" value="NZ_JAKRCV010000089.1"/>
</dbReference>
<evidence type="ECO:0000256" key="4">
    <source>
        <dbReference type="ARBA" id="ARBA00022840"/>
    </source>
</evidence>
<evidence type="ECO:0000256" key="5">
    <source>
        <dbReference type="ARBA" id="ARBA00023251"/>
    </source>
</evidence>
<organism evidence="7 8">
    <name type="scientific">Arsenicicoccus bolidensis</name>
    <dbReference type="NCBI Taxonomy" id="229480"/>
    <lineage>
        <taxon>Bacteria</taxon>
        <taxon>Bacillati</taxon>
        <taxon>Actinomycetota</taxon>
        <taxon>Actinomycetes</taxon>
        <taxon>Micrococcales</taxon>
        <taxon>Intrasporangiaceae</taxon>
        <taxon>Arsenicicoccus</taxon>
    </lineage>
</organism>
<dbReference type="Proteomes" id="UP001521931">
    <property type="component" value="Unassembled WGS sequence"/>
</dbReference>
<accession>A0ABS9Q6X4</accession>
<keyword evidence="2" id="KW-0813">Transport</keyword>
<dbReference type="CDD" id="cd03230">
    <property type="entry name" value="ABC_DR_subfamily_A"/>
    <property type="match status" value="1"/>
</dbReference>
<name>A0ABS9Q6X4_9MICO</name>
<evidence type="ECO:0000256" key="1">
    <source>
        <dbReference type="ARBA" id="ARBA00004202"/>
    </source>
</evidence>
<dbReference type="InterPro" id="IPR003439">
    <property type="entry name" value="ABC_transporter-like_ATP-bd"/>
</dbReference>
<evidence type="ECO:0000256" key="3">
    <source>
        <dbReference type="ARBA" id="ARBA00022741"/>
    </source>
</evidence>
<feature type="domain" description="ABC transporter" evidence="6">
    <location>
        <begin position="4"/>
        <end position="229"/>
    </location>
</feature>
<evidence type="ECO:0000313" key="8">
    <source>
        <dbReference type="Proteomes" id="UP001521931"/>
    </source>
</evidence>
<dbReference type="InterPro" id="IPR027417">
    <property type="entry name" value="P-loop_NTPase"/>
</dbReference>
<evidence type="ECO:0000313" key="7">
    <source>
        <dbReference type="EMBL" id="MCG7323617.1"/>
    </source>
</evidence>
<comment type="caution">
    <text evidence="7">The sequence shown here is derived from an EMBL/GenBank/DDBJ whole genome shotgun (WGS) entry which is preliminary data.</text>
</comment>
<keyword evidence="5" id="KW-0046">Antibiotic resistance</keyword>
<dbReference type="SMART" id="SM00382">
    <property type="entry name" value="AAA"/>
    <property type="match status" value="1"/>
</dbReference>
<evidence type="ECO:0000256" key="2">
    <source>
        <dbReference type="ARBA" id="ARBA00022448"/>
    </source>
</evidence>
<dbReference type="PROSITE" id="PS00211">
    <property type="entry name" value="ABC_TRANSPORTER_1"/>
    <property type="match status" value="1"/>
</dbReference>
<dbReference type="Pfam" id="PF00005">
    <property type="entry name" value="ABC_tran"/>
    <property type="match status" value="1"/>
</dbReference>
<dbReference type="InterPro" id="IPR003593">
    <property type="entry name" value="AAA+_ATPase"/>
</dbReference>
<comment type="subcellular location">
    <subcellularLocation>
        <location evidence="1">Cell membrane</location>
        <topology evidence="1">Peripheral membrane protein</topology>
    </subcellularLocation>
</comment>
<dbReference type="PANTHER" id="PTHR42711">
    <property type="entry name" value="ABC TRANSPORTER ATP-BINDING PROTEIN"/>
    <property type="match status" value="1"/>
</dbReference>
<dbReference type="SUPFAM" id="SSF52540">
    <property type="entry name" value="P-loop containing nucleoside triphosphate hydrolases"/>
    <property type="match status" value="1"/>
</dbReference>
<keyword evidence="8" id="KW-1185">Reference proteome</keyword>
<keyword evidence="4 7" id="KW-0067">ATP-binding</keyword>
<dbReference type="Gene3D" id="3.40.50.300">
    <property type="entry name" value="P-loop containing nucleotide triphosphate hydrolases"/>
    <property type="match status" value="1"/>
</dbReference>
<keyword evidence="3" id="KW-0547">Nucleotide-binding</keyword>
<sequence length="308" mass="33081">MSLIHVSSLTKSYDARPVVRGVDLDVEAGEIVGVLGPNGAGKSTLVECIGGLRRRDSGTVCVDGLDPDDDPPALRAILGTQLQEARLPKKTTPREVLDLYRSFYPAPRDTDELLARFGLSAQADHRFERLSGGQQQRLSVGLALVGNPRIAILDELTTGLDPAARREIWDFLAELRREGVTILLVTHFMEEAQHLCDRVAILDGGRVTAFDSPDALASAAGGVQRIRFTPSRPLGGQETARLLDLPDVTDLTVDGDRVTVTGGEDAVGALVTHLAAIGVSARGLRVEAPNLDDAYLSLTTPHRSEDQQ</sequence>
<evidence type="ECO:0000259" key="6">
    <source>
        <dbReference type="PROSITE" id="PS50893"/>
    </source>
</evidence>
<proteinExistence type="predicted"/>
<dbReference type="PROSITE" id="PS50893">
    <property type="entry name" value="ABC_TRANSPORTER_2"/>
    <property type="match status" value="1"/>
</dbReference>
<protein>
    <submittedName>
        <fullName evidence="7">ABC transporter ATP-binding protein</fullName>
    </submittedName>
</protein>